<evidence type="ECO:0000313" key="3">
    <source>
        <dbReference type="Proteomes" id="UP000175691"/>
    </source>
</evidence>
<comment type="caution">
    <text evidence="2">The sequence shown here is derived from an EMBL/GenBank/DDBJ whole genome shotgun (WGS) entry which is preliminary data.</text>
</comment>
<dbReference type="RefSeq" id="WP_070123286.1">
    <property type="nucleotide sequence ID" value="NZ_MDHN01000003.1"/>
</dbReference>
<keyword evidence="1" id="KW-0732">Signal</keyword>
<feature type="chain" id="PRO_5009209879" evidence="1">
    <location>
        <begin position="20"/>
        <end position="142"/>
    </location>
</feature>
<dbReference type="OrthoDB" id="6332824at2"/>
<feature type="signal peptide" evidence="1">
    <location>
        <begin position="1"/>
        <end position="19"/>
    </location>
</feature>
<evidence type="ECO:0000256" key="1">
    <source>
        <dbReference type="SAM" id="SignalP"/>
    </source>
</evidence>
<name>A0A1E7ZGV4_9ALTE</name>
<sequence length="142" mass="15777">MIKLILVSFSLLISMSTFANQQYTSGPQFCHGVGQAVGMIQYGRATGVEDSENEAVQFIDALSVQTKTNLLASVDQFIRSSSPLPSAWTRILFTHACMSNYAEDLEQIKRISRRVPYQCDVKKPDVACLKGVVNRMAENQII</sequence>
<dbReference type="Proteomes" id="UP000175691">
    <property type="component" value="Unassembled WGS sequence"/>
</dbReference>
<proteinExistence type="predicted"/>
<dbReference type="AlphaFoldDB" id="A0A1E7ZGV4"/>
<gene>
    <name evidence="2" type="ORF">BFC18_02090</name>
</gene>
<organism evidence="2 3">
    <name type="scientific">Alteromonas confluentis</name>
    <dbReference type="NCBI Taxonomy" id="1656094"/>
    <lineage>
        <taxon>Bacteria</taxon>
        <taxon>Pseudomonadati</taxon>
        <taxon>Pseudomonadota</taxon>
        <taxon>Gammaproteobacteria</taxon>
        <taxon>Alteromonadales</taxon>
        <taxon>Alteromonadaceae</taxon>
        <taxon>Alteromonas/Salinimonas group</taxon>
        <taxon>Alteromonas</taxon>
    </lineage>
</organism>
<keyword evidence="3" id="KW-1185">Reference proteome</keyword>
<accession>A0A1E7ZGV4</accession>
<dbReference type="EMBL" id="MDHN01000003">
    <property type="protein sequence ID" value="OFC72662.1"/>
    <property type="molecule type" value="Genomic_DNA"/>
</dbReference>
<evidence type="ECO:0000313" key="2">
    <source>
        <dbReference type="EMBL" id="OFC72662.1"/>
    </source>
</evidence>
<reference evidence="2 3" key="1">
    <citation type="submission" date="2016-08" db="EMBL/GenBank/DDBJ databases">
        <authorList>
            <person name="Seilhamer J.J."/>
        </authorList>
    </citation>
    <scope>NUCLEOTIDE SEQUENCE [LARGE SCALE GENOMIC DNA]</scope>
    <source>
        <strain evidence="2 3">KCTC 42603</strain>
    </source>
</reference>
<protein>
    <submittedName>
        <fullName evidence="2">Uncharacterized protein</fullName>
    </submittedName>
</protein>